<reference evidence="1" key="1">
    <citation type="submission" date="2014-12" db="EMBL/GenBank/DDBJ databases">
        <title>The draft genome of the Tatumella morbirosei type strain, LMG23360T isolated from pineapple rot.</title>
        <authorList>
            <person name="Smits T.H."/>
            <person name="Palmer M."/>
            <person name="Venter S.N."/>
            <person name="Duffy B."/>
            <person name="Steenkamp E.T."/>
            <person name="Chan W.Y."/>
            <person name="Coutinho T.A."/>
            <person name="Coetzee M.P."/>
            <person name="De Maayer P."/>
        </authorList>
    </citation>
    <scope>NUCLEOTIDE SEQUENCE [LARGE SCALE GENOMIC DNA]</scope>
    <source>
        <strain evidence="1">LMG 23360</strain>
    </source>
</reference>
<gene>
    <name evidence="1" type="ORF">HA49_08490</name>
</gene>
<evidence type="ECO:0000313" key="1">
    <source>
        <dbReference type="EMBL" id="KGD75261.1"/>
    </source>
</evidence>
<dbReference type="Proteomes" id="UP000029577">
    <property type="component" value="Unassembled WGS sequence"/>
</dbReference>
<name>A0A095TEC5_9GAMM</name>
<sequence length="123" mass="14368">MTQKTPKERAMKTITSKLEKHEELHSRDLMRFLYQSLGITEEGASNYIVIAYRAGILRRGTRRIKSGFMYRLAEKFPDWGDCFRVDEREALAAKSRHFSDIVTSYKATSRVYQFDQLIRGCHG</sequence>
<organism evidence="1 2">
    <name type="scientific">Tatumella morbirosei</name>
    <dbReference type="NCBI Taxonomy" id="642227"/>
    <lineage>
        <taxon>Bacteria</taxon>
        <taxon>Pseudomonadati</taxon>
        <taxon>Pseudomonadota</taxon>
        <taxon>Gammaproteobacteria</taxon>
        <taxon>Enterobacterales</taxon>
        <taxon>Erwiniaceae</taxon>
        <taxon>Tatumella</taxon>
    </lineage>
</organism>
<dbReference type="EMBL" id="JPKR02000004">
    <property type="protein sequence ID" value="KGD75261.1"/>
    <property type="molecule type" value="Genomic_DNA"/>
</dbReference>
<evidence type="ECO:0000313" key="2">
    <source>
        <dbReference type="Proteomes" id="UP000029577"/>
    </source>
</evidence>
<dbReference type="RefSeq" id="WP_038018875.1">
    <property type="nucleotide sequence ID" value="NZ_JPKR02000004.1"/>
</dbReference>
<comment type="caution">
    <text evidence="1">The sequence shown here is derived from an EMBL/GenBank/DDBJ whole genome shotgun (WGS) entry which is preliminary data.</text>
</comment>
<keyword evidence="2" id="KW-1185">Reference proteome</keyword>
<proteinExistence type="predicted"/>
<accession>A0A095TEC5</accession>
<dbReference type="AlphaFoldDB" id="A0A095TEC5"/>
<protein>
    <submittedName>
        <fullName evidence="1">Uncharacterized protein</fullName>
    </submittedName>
</protein>
<dbReference type="STRING" id="642227.HA49_08490"/>